<protein>
    <submittedName>
        <fullName evidence="1">Uncharacterized protein</fullName>
    </submittedName>
</protein>
<comment type="caution">
    <text evidence="1">The sequence shown here is derived from an EMBL/GenBank/DDBJ whole genome shotgun (WGS) entry which is preliminary data.</text>
</comment>
<evidence type="ECO:0000313" key="1">
    <source>
        <dbReference type="EMBL" id="KAJ8887424.1"/>
    </source>
</evidence>
<organism evidence="1 2">
    <name type="scientific">Dryococelus australis</name>
    <dbReference type="NCBI Taxonomy" id="614101"/>
    <lineage>
        <taxon>Eukaryota</taxon>
        <taxon>Metazoa</taxon>
        <taxon>Ecdysozoa</taxon>
        <taxon>Arthropoda</taxon>
        <taxon>Hexapoda</taxon>
        <taxon>Insecta</taxon>
        <taxon>Pterygota</taxon>
        <taxon>Neoptera</taxon>
        <taxon>Polyneoptera</taxon>
        <taxon>Phasmatodea</taxon>
        <taxon>Verophasmatodea</taxon>
        <taxon>Anareolatae</taxon>
        <taxon>Phasmatidae</taxon>
        <taxon>Eurycanthinae</taxon>
        <taxon>Dryococelus</taxon>
    </lineage>
</organism>
<keyword evidence="2" id="KW-1185">Reference proteome</keyword>
<gene>
    <name evidence="1" type="ORF">PR048_013639</name>
</gene>
<name>A0ABQ9HTK3_9NEOP</name>
<dbReference type="EMBL" id="JARBHB010000004">
    <property type="protein sequence ID" value="KAJ8887424.1"/>
    <property type="molecule type" value="Genomic_DNA"/>
</dbReference>
<evidence type="ECO:0000313" key="2">
    <source>
        <dbReference type="Proteomes" id="UP001159363"/>
    </source>
</evidence>
<dbReference type="Proteomes" id="UP001159363">
    <property type="component" value="Chromosome X"/>
</dbReference>
<reference evidence="1 2" key="1">
    <citation type="submission" date="2023-02" db="EMBL/GenBank/DDBJ databases">
        <title>LHISI_Scaffold_Assembly.</title>
        <authorList>
            <person name="Stuart O.P."/>
            <person name="Cleave R."/>
            <person name="Magrath M.J.L."/>
            <person name="Mikheyev A.S."/>
        </authorList>
    </citation>
    <scope>NUCLEOTIDE SEQUENCE [LARGE SCALE GENOMIC DNA]</scope>
    <source>
        <strain evidence="1">Daus_M_001</strain>
        <tissue evidence="1">Leg muscle</tissue>
    </source>
</reference>
<proteinExistence type="predicted"/>
<sequence length="76" mass="8885">MKIKRGSINFAIPRSMLQIHIQSIGHESFLTPEQDSGLYSRLFRLANVGMPLTYDVYRNSVYTFCKQNHIRVPRDK</sequence>
<accession>A0ABQ9HTK3</accession>